<name>B0VF03_CLOAI</name>
<evidence type="ECO:0000313" key="1">
    <source>
        <dbReference type="EMBL" id="CAO81544.1"/>
    </source>
</evidence>
<dbReference type="HOGENOM" id="CLU_1583624_0_0_0"/>
<dbReference type="AlphaFoldDB" id="B0VF03"/>
<dbReference type="EMBL" id="CU466930">
    <property type="protein sequence ID" value="CAO81544.1"/>
    <property type="molecule type" value="Genomic_DNA"/>
</dbReference>
<gene>
    <name evidence="1" type="ordered locus">CLOAM1708</name>
</gene>
<evidence type="ECO:0000313" key="2">
    <source>
        <dbReference type="Proteomes" id="UP000002019"/>
    </source>
</evidence>
<protein>
    <submittedName>
        <fullName evidence="1">Uncharacterized protein</fullName>
    </submittedName>
</protein>
<dbReference type="STRING" id="459349.CLOAM1708"/>
<organism evidence="1 2">
    <name type="scientific">Cloacimonas acidaminovorans (strain Evry)</name>
    <dbReference type="NCBI Taxonomy" id="459349"/>
    <lineage>
        <taxon>Bacteria</taxon>
        <taxon>Pseudomonadati</taxon>
        <taxon>Candidatus Cloacimonadota</taxon>
        <taxon>Candidatus Cloacimonadia</taxon>
        <taxon>Candidatus Cloacimonadales</taxon>
        <taxon>Candidatus Cloacimonadaceae</taxon>
        <taxon>Candidatus Cloacimonas</taxon>
    </lineage>
</organism>
<accession>B0VF03</accession>
<reference evidence="1 2" key="1">
    <citation type="journal article" date="2008" name="J. Bacteriol.">
        <title>'Candidatus Cloacamonas acidaminovorans': genome sequence reconstruction provides a first glimpse of a new bacterial division.</title>
        <authorList>
            <person name="Pelletier E."/>
            <person name="Kreimeyer A."/>
            <person name="Bocs S."/>
            <person name="Rouy Z."/>
            <person name="Gyapay G."/>
            <person name="Chouari R."/>
            <person name="Riviere D."/>
            <person name="Ganesan A."/>
            <person name="Daegelen P."/>
            <person name="Sghir A."/>
            <person name="Cohen G.N."/>
            <person name="Medigue C."/>
            <person name="Weissenbach J."/>
            <person name="Le Paslier D."/>
        </authorList>
    </citation>
    <scope>NUCLEOTIDE SEQUENCE [LARGE SCALE GENOMIC DNA]</scope>
    <source>
        <strain evidence="2">Evry</strain>
    </source>
</reference>
<keyword evidence="2" id="KW-1185">Reference proteome</keyword>
<dbReference type="KEGG" id="caci:CLOAM1708"/>
<sequence length="168" mass="19444">MKQIWVATTDYMRDTNADFNGDLSLLIKTPKKDDPKNTYLSSNLYCPETSHQKKEYLVYGKYIAEQIGTEIKHNYGIIILCPNLAQYPKHIIEKGFYENMEPTQLQNYMSEDIDYIDSETGLNGAKKVELINKYIEIWKTDPDAFAKRKANTTALRAILFPEKFGITE</sequence>
<dbReference type="Proteomes" id="UP000002019">
    <property type="component" value="Chromosome"/>
</dbReference>
<proteinExistence type="predicted"/>